<proteinExistence type="predicted"/>
<protein>
    <submittedName>
        <fullName evidence="2">Uncharacterized protein</fullName>
    </submittedName>
</protein>
<dbReference type="OrthoDB" id="3346544at2759"/>
<sequence length="344" mass="38144">MLSPIAVNLALTCLESTFYGIFLVLATTSFAVLIGRHSNRSSNPGGLPTPLSSTKIWRSPLFLATAMLLMTVTAHWVLTVRRLFEAFLYDNGGLQPTTYFLTVEANTQVAATAFVVSSVIVGDIILTYRIWVVWDRRWTFIIFPSLCTLGYVAMGFSVVQLFSAYVPGESIFVNAAQRRIITTATLTLSTNIYGTVSIGYRIWKSNRAMKQEVALPKKGLPEALVIFIESAALYTFWTLFFLVSYSANSLLEAFAFHCIPAATGISFTLIIARIGLGWSQVAGDGLELASPTRRPLRQDDGYPLRMITVNVRRTVEQEAVSDFALPPRTPEKRDQEFDLVKGQV</sequence>
<keyword evidence="1" id="KW-0812">Transmembrane</keyword>
<dbReference type="Proteomes" id="UP000193067">
    <property type="component" value="Unassembled WGS sequence"/>
</dbReference>
<reference evidence="2 3" key="1">
    <citation type="journal article" date="2015" name="Biotechnol. Biofuels">
        <title>Enhanced degradation of softwood versus hardwood by the white-rot fungus Pycnoporus coccineus.</title>
        <authorList>
            <person name="Couturier M."/>
            <person name="Navarro D."/>
            <person name="Chevret D."/>
            <person name="Henrissat B."/>
            <person name="Piumi F."/>
            <person name="Ruiz-Duenas F.J."/>
            <person name="Martinez A.T."/>
            <person name="Grigoriev I.V."/>
            <person name="Riley R."/>
            <person name="Lipzen A."/>
            <person name="Berrin J.G."/>
            <person name="Master E.R."/>
            <person name="Rosso M.N."/>
        </authorList>
    </citation>
    <scope>NUCLEOTIDE SEQUENCE [LARGE SCALE GENOMIC DNA]</scope>
    <source>
        <strain evidence="2 3">BRFM310</strain>
    </source>
</reference>
<gene>
    <name evidence="2" type="ORF">PYCCODRAFT_1411200</name>
</gene>
<dbReference type="EMBL" id="KZ084106">
    <property type="protein sequence ID" value="OSD02291.1"/>
    <property type="molecule type" value="Genomic_DNA"/>
</dbReference>
<evidence type="ECO:0000313" key="2">
    <source>
        <dbReference type="EMBL" id="OSD02291.1"/>
    </source>
</evidence>
<feature type="transmembrane region" description="Helical" evidence="1">
    <location>
        <begin position="56"/>
        <end position="78"/>
    </location>
</feature>
<feature type="transmembrane region" description="Helical" evidence="1">
    <location>
        <begin position="138"/>
        <end position="160"/>
    </location>
</feature>
<dbReference type="STRING" id="1353009.A0A1Y2IPZ4"/>
<evidence type="ECO:0000256" key="1">
    <source>
        <dbReference type="SAM" id="Phobius"/>
    </source>
</evidence>
<feature type="transmembrane region" description="Helical" evidence="1">
    <location>
        <begin position="253"/>
        <end position="272"/>
    </location>
</feature>
<organism evidence="2 3">
    <name type="scientific">Trametes coccinea (strain BRFM310)</name>
    <name type="common">Pycnoporus coccineus</name>
    <dbReference type="NCBI Taxonomy" id="1353009"/>
    <lineage>
        <taxon>Eukaryota</taxon>
        <taxon>Fungi</taxon>
        <taxon>Dikarya</taxon>
        <taxon>Basidiomycota</taxon>
        <taxon>Agaricomycotina</taxon>
        <taxon>Agaricomycetes</taxon>
        <taxon>Polyporales</taxon>
        <taxon>Polyporaceae</taxon>
        <taxon>Trametes</taxon>
    </lineage>
</organism>
<feature type="transmembrane region" description="Helical" evidence="1">
    <location>
        <begin position="109"/>
        <end position="131"/>
    </location>
</feature>
<feature type="transmembrane region" description="Helical" evidence="1">
    <location>
        <begin position="224"/>
        <end position="247"/>
    </location>
</feature>
<accession>A0A1Y2IPZ4</accession>
<keyword evidence="3" id="KW-1185">Reference proteome</keyword>
<dbReference type="AlphaFoldDB" id="A0A1Y2IPZ4"/>
<evidence type="ECO:0000313" key="3">
    <source>
        <dbReference type="Proteomes" id="UP000193067"/>
    </source>
</evidence>
<keyword evidence="1" id="KW-1133">Transmembrane helix</keyword>
<keyword evidence="1" id="KW-0472">Membrane</keyword>
<feature type="transmembrane region" description="Helical" evidence="1">
    <location>
        <begin position="180"/>
        <end position="203"/>
    </location>
</feature>
<feature type="transmembrane region" description="Helical" evidence="1">
    <location>
        <begin position="17"/>
        <end position="35"/>
    </location>
</feature>
<name>A0A1Y2IPZ4_TRAC3</name>